<dbReference type="SUPFAM" id="SSF46785">
    <property type="entry name" value="Winged helix' DNA-binding domain"/>
    <property type="match status" value="1"/>
</dbReference>
<dbReference type="InterPro" id="IPR036390">
    <property type="entry name" value="WH_DNA-bd_sf"/>
</dbReference>
<dbReference type="PROSITE" id="PS01117">
    <property type="entry name" value="HTH_MARR_1"/>
    <property type="match status" value="1"/>
</dbReference>
<accession>A0A128FIN9</accession>
<protein>
    <submittedName>
        <fullName evidence="5">HTH-type transcriptional regulator MhqR</fullName>
    </submittedName>
</protein>
<evidence type="ECO:0000256" key="2">
    <source>
        <dbReference type="ARBA" id="ARBA00023125"/>
    </source>
</evidence>
<dbReference type="GO" id="GO:0003700">
    <property type="term" value="F:DNA-binding transcription factor activity"/>
    <property type="evidence" value="ECO:0007669"/>
    <property type="project" value="InterPro"/>
</dbReference>
<evidence type="ECO:0000313" key="6">
    <source>
        <dbReference type="Proteomes" id="UP000073601"/>
    </source>
</evidence>
<dbReference type="PROSITE" id="PS50995">
    <property type="entry name" value="HTH_MARR_2"/>
    <property type="match status" value="1"/>
</dbReference>
<dbReference type="InterPro" id="IPR036388">
    <property type="entry name" value="WH-like_DNA-bd_sf"/>
</dbReference>
<dbReference type="PANTHER" id="PTHR42756">
    <property type="entry name" value="TRANSCRIPTIONAL REGULATOR, MARR"/>
    <property type="match status" value="1"/>
</dbReference>
<dbReference type="PRINTS" id="PR00598">
    <property type="entry name" value="HTHMARR"/>
</dbReference>
<evidence type="ECO:0000313" key="5">
    <source>
        <dbReference type="EMBL" id="CZF86146.1"/>
    </source>
</evidence>
<feature type="domain" description="HTH marR-type" evidence="4">
    <location>
        <begin position="28"/>
        <end position="161"/>
    </location>
</feature>
<evidence type="ECO:0000256" key="1">
    <source>
        <dbReference type="ARBA" id="ARBA00023015"/>
    </source>
</evidence>
<keyword evidence="3" id="KW-0804">Transcription</keyword>
<dbReference type="GO" id="GO:0003677">
    <property type="term" value="F:DNA binding"/>
    <property type="evidence" value="ECO:0007669"/>
    <property type="project" value="UniProtKB-KW"/>
</dbReference>
<evidence type="ECO:0000256" key="3">
    <source>
        <dbReference type="ARBA" id="ARBA00023163"/>
    </source>
</evidence>
<dbReference type="PANTHER" id="PTHR42756:SF1">
    <property type="entry name" value="TRANSCRIPTIONAL REPRESSOR OF EMRAB OPERON"/>
    <property type="match status" value="1"/>
</dbReference>
<reference evidence="6" key="1">
    <citation type="submission" date="2016-02" db="EMBL/GenBank/DDBJ databases">
        <authorList>
            <person name="Rodrigo-Torres Lidia"/>
            <person name="Arahal R.David."/>
        </authorList>
    </citation>
    <scope>NUCLEOTIDE SEQUENCE [LARGE SCALE GENOMIC DNA]</scope>
    <source>
        <strain evidence="6">CECT 8713</strain>
    </source>
</reference>
<dbReference type="Pfam" id="PF12802">
    <property type="entry name" value="MarR_2"/>
    <property type="match status" value="1"/>
</dbReference>
<keyword evidence="2" id="KW-0238">DNA-binding</keyword>
<dbReference type="Gene3D" id="1.10.10.10">
    <property type="entry name" value="Winged helix-like DNA-binding domain superfamily/Winged helix DNA-binding domain"/>
    <property type="match status" value="1"/>
</dbReference>
<dbReference type="InterPro" id="IPR000835">
    <property type="entry name" value="HTH_MarR-typ"/>
</dbReference>
<organism evidence="5 6">
    <name type="scientific">Grimontia marina</name>
    <dbReference type="NCBI Taxonomy" id="646534"/>
    <lineage>
        <taxon>Bacteria</taxon>
        <taxon>Pseudomonadati</taxon>
        <taxon>Pseudomonadota</taxon>
        <taxon>Gammaproteobacteria</taxon>
        <taxon>Vibrionales</taxon>
        <taxon>Vibrionaceae</taxon>
        <taxon>Grimontia</taxon>
    </lineage>
</organism>
<evidence type="ECO:0000259" key="4">
    <source>
        <dbReference type="PROSITE" id="PS50995"/>
    </source>
</evidence>
<keyword evidence="1" id="KW-0805">Transcription regulation</keyword>
<sequence>MKDAMKADHVDTIIAQWALQRPELDCSPMGVIGRLGRAKQIITPKLDEVFKQNGLSNIEFDILASLRRAGKPVTPTDLYQTLMLSSGAMSTRVDGLVKQGLVIRQASKTDRRSCLVTLTEEGKSLIDKAIEQHVENERQILAVLSEEEQVKLAGLLRKWLAANE</sequence>
<proteinExistence type="predicted"/>
<dbReference type="AlphaFoldDB" id="A0A128FIN9"/>
<dbReference type="Proteomes" id="UP000073601">
    <property type="component" value="Unassembled WGS sequence"/>
</dbReference>
<gene>
    <name evidence="5" type="primary">mhqR</name>
    <name evidence="5" type="ORF">GMA8713_04179</name>
</gene>
<dbReference type="SMART" id="SM00347">
    <property type="entry name" value="HTH_MARR"/>
    <property type="match status" value="1"/>
</dbReference>
<dbReference type="EMBL" id="FIZY01000054">
    <property type="protein sequence ID" value="CZF86146.1"/>
    <property type="molecule type" value="Genomic_DNA"/>
</dbReference>
<dbReference type="InterPro" id="IPR023187">
    <property type="entry name" value="Tscrpt_reg_MarR-type_CS"/>
</dbReference>
<name>A0A128FIN9_9GAMM</name>
<keyword evidence="6" id="KW-1185">Reference proteome</keyword>